<keyword evidence="5" id="KW-0067">ATP-binding</keyword>
<accession>A0A2T4B8Z6</accession>
<evidence type="ECO:0000256" key="7">
    <source>
        <dbReference type="ARBA" id="ARBA00023136"/>
    </source>
</evidence>
<dbReference type="InterPro" id="IPR017871">
    <property type="entry name" value="ABC_transporter-like_CS"/>
</dbReference>
<feature type="transmembrane region" description="Helical" evidence="9">
    <location>
        <begin position="59"/>
        <end position="84"/>
    </location>
</feature>
<dbReference type="GeneID" id="36605353"/>
<feature type="transmembrane region" description="Helical" evidence="9">
    <location>
        <begin position="850"/>
        <end position="872"/>
    </location>
</feature>
<keyword evidence="2" id="KW-0813">Transport</keyword>
<keyword evidence="3 9" id="KW-0812">Transmembrane</keyword>
<dbReference type="InterPro" id="IPR011527">
    <property type="entry name" value="ABC1_TM_dom"/>
</dbReference>
<feature type="transmembrane region" description="Helical" evidence="9">
    <location>
        <begin position="808"/>
        <end position="838"/>
    </location>
</feature>
<dbReference type="PROSITE" id="PS50893">
    <property type="entry name" value="ABC_TRANSPORTER_2"/>
    <property type="match status" value="2"/>
</dbReference>
<evidence type="ECO:0000259" key="10">
    <source>
        <dbReference type="PROSITE" id="PS50893"/>
    </source>
</evidence>
<reference evidence="13" key="1">
    <citation type="submission" date="2016-07" db="EMBL/GenBank/DDBJ databases">
        <title>Multiple horizontal gene transfer events from other fungi enriched the ability of initially mycotrophic Trichoderma (Ascomycota) to feed on dead plant biomass.</title>
        <authorList>
            <consortium name="DOE Joint Genome Institute"/>
            <person name="Atanasova L."/>
            <person name="Chenthamara K."/>
            <person name="Zhang J."/>
            <person name="Grujic M."/>
            <person name="Henrissat B."/>
            <person name="Kuo A."/>
            <person name="Aerts A."/>
            <person name="Salamov A."/>
            <person name="Lipzen A."/>
            <person name="Labutti K."/>
            <person name="Barry K."/>
            <person name="Miao Y."/>
            <person name="Rahimi M.J."/>
            <person name="Shen Q."/>
            <person name="Grigoriev I.V."/>
            <person name="Kubicek C.P."/>
            <person name="Druzhinina I.S."/>
        </authorList>
    </citation>
    <scope>NUCLEOTIDE SEQUENCE [LARGE SCALE GENOMIC DNA]</scope>
    <source>
        <strain evidence="13">TUCIM 6016</strain>
    </source>
</reference>
<dbReference type="PROSITE" id="PS50929">
    <property type="entry name" value="ABC_TM1F"/>
    <property type="match status" value="2"/>
</dbReference>
<dbReference type="SUPFAM" id="SSF90123">
    <property type="entry name" value="ABC transporter transmembrane region"/>
    <property type="match status" value="2"/>
</dbReference>
<dbReference type="InterPro" id="IPR027417">
    <property type="entry name" value="P-loop_NTPase"/>
</dbReference>
<gene>
    <name evidence="12" type="ORF">BBK36DRAFT_1202757</name>
</gene>
<dbReference type="Gene3D" id="1.20.1560.10">
    <property type="entry name" value="ABC transporter type 1, transmembrane domain"/>
    <property type="match status" value="2"/>
</dbReference>
<dbReference type="Gene3D" id="3.40.50.300">
    <property type="entry name" value="P-loop containing nucleotide triphosphate hydrolases"/>
    <property type="match status" value="2"/>
</dbReference>
<dbReference type="GO" id="GO:0016887">
    <property type="term" value="F:ATP hydrolysis activity"/>
    <property type="evidence" value="ECO:0007669"/>
    <property type="project" value="InterPro"/>
</dbReference>
<feature type="transmembrane region" description="Helical" evidence="9">
    <location>
        <begin position="324"/>
        <end position="343"/>
    </location>
</feature>
<dbReference type="GO" id="GO:0005743">
    <property type="term" value="C:mitochondrial inner membrane"/>
    <property type="evidence" value="ECO:0007669"/>
    <property type="project" value="TreeGrafter"/>
</dbReference>
<dbReference type="CDD" id="cd18577">
    <property type="entry name" value="ABC_6TM_Pgp_ABCB1_D1_like"/>
    <property type="match status" value="1"/>
</dbReference>
<evidence type="ECO:0000313" key="12">
    <source>
        <dbReference type="EMBL" id="PTB65803.1"/>
    </source>
</evidence>
<dbReference type="PANTHER" id="PTHR43394">
    <property type="entry name" value="ATP-DEPENDENT PERMEASE MDL1, MITOCHONDRIAL"/>
    <property type="match status" value="1"/>
</dbReference>
<dbReference type="SUPFAM" id="SSF52540">
    <property type="entry name" value="P-loop containing nucleoside triphosphate hydrolases"/>
    <property type="match status" value="2"/>
</dbReference>
<feature type="domain" description="ABC transporter" evidence="10">
    <location>
        <begin position="387"/>
        <end position="626"/>
    </location>
</feature>
<evidence type="ECO:0000256" key="2">
    <source>
        <dbReference type="ARBA" id="ARBA00022448"/>
    </source>
</evidence>
<dbReference type="GO" id="GO:0015421">
    <property type="term" value="F:ABC-type oligopeptide transporter activity"/>
    <property type="evidence" value="ECO:0007669"/>
    <property type="project" value="TreeGrafter"/>
</dbReference>
<proteinExistence type="predicted"/>
<evidence type="ECO:0000256" key="9">
    <source>
        <dbReference type="SAM" id="Phobius"/>
    </source>
</evidence>
<feature type="domain" description="ABC transmembrane type-1" evidence="11">
    <location>
        <begin position="810"/>
        <end position="1096"/>
    </location>
</feature>
<dbReference type="FunFam" id="3.40.50.300:FF:001471">
    <property type="entry name" value="P-loop containing nucleoside triphosphate hydrolase protein"/>
    <property type="match status" value="1"/>
</dbReference>
<dbReference type="PROSITE" id="PS00211">
    <property type="entry name" value="ABC_TRANSPORTER_1"/>
    <property type="match status" value="1"/>
</dbReference>
<dbReference type="OrthoDB" id="6500128at2759"/>
<evidence type="ECO:0000256" key="4">
    <source>
        <dbReference type="ARBA" id="ARBA00022741"/>
    </source>
</evidence>
<evidence type="ECO:0000256" key="8">
    <source>
        <dbReference type="SAM" id="MobiDB-lite"/>
    </source>
</evidence>
<comment type="subcellular location">
    <subcellularLocation>
        <location evidence="1">Membrane</location>
        <topology evidence="1">Multi-pass membrane protein</topology>
    </subcellularLocation>
</comment>
<dbReference type="GO" id="GO:0005524">
    <property type="term" value="F:ATP binding"/>
    <property type="evidence" value="ECO:0007669"/>
    <property type="project" value="UniProtKB-KW"/>
</dbReference>
<evidence type="ECO:0000313" key="13">
    <source>
        <dbReference type="Proteomes" id="UP000241546"/>
    </source>
</evidence>
<protein>
    <submittedName>
        <fullName evidence="12">ABC-transporter</fullName>
    </submittedName>
</protein>
<feature type="domain" description="ABC transporter" evidence="10">
    <location>
        <begin position="1130"/>
        <end position="1384"/>
    </location>
</feature>
<dbReference type="InterPro" id="IPR003593">
    <property type="entry name" value="AAA+_ATPase"/>
</dbReference>
<organism evidence="12 13">
    <name type="scientific">Trichoderma citrinoviride</name>
    <dbReference type="NCBI Taxonomy" id="58853"/>
    <lineage>
        <taxon>Eukaryota</taxon>
        <taxon>Fungi</taxon>
        <taxon>Dikarya</taxon>
        <taxon>Ascomycota</taxon>
        <taxon>Pezizomycotina</taxon>
        <taxon>Sordariomycetes</taxon>
        <taxon>Hypocreomycetidae</taxon>
        <taxon>Hypocreales</taxon>
        <taxon>Hypocreaceae</taxon>
        <taxon>Trichoderma</taxon>
    </lineage>
</organism>
<name>A0A2T4B8Z6_9HYPO</name>
<dbReference type="InterPro" id="IPR039421">
    <property type="entry name" value="Type_1_exporter"/>
</dbReference>
<evidence type="ECO:0000259" key="11">
    <source>
        <dbReference type="PROSITE" id="PS50929"/>
    </source>
</evidence>
<dbReference type="InterPro" id="IPR003439">
    <property type="entry name" value="ABC_transporter-like_ATP-bd"/>
</dbReference>
<dbReference type="CDD" id="cd18578">
    <property type="entry name" value="ABC_6TM_Pgp_ABCB1_D2_like"/>
    <property type="match status" value="1"/>
</dbReference>
<keyword evidence="6 9" id="KW-1133">Transmembrane helix</keyword>
<dbReference type="Pfam" id="PF00664">
    <property type="entry name" value="ABC_membrane"/>
    <property type="match status" value="2"/>
</dbReference>
<dbReference type="Proteomes" id="UP000241546">
    <property type="component" value="Unassembled WGS sequence"/>
</dbReference>
<feature type="transmembrane region" description="Helical" evidence="9">
    <location>
        <begin position="952"/>
        <end position="973"/>
    </location>
</feature>
<keyword evidence="4" id="KW-0547">Nucleotide-binding</keyword>
<feature type="region of interest" description="Disordered" evidence="8">
    <location>
        <begin position="701"/>
        <end position="739"/>
    </location>
</feature>
<dbReference type="SMART" id="SM00382">
    <property type="entry name" value="AAA"/>
    <property type="match status" value="2"/>
</dbReference>
<feature type="transmembrane region" description="Helical" evidence="9">
    <location>
        <begin position="209"/>
        <end position="227"/>
    </location>
</feature>
<feature type="transmembrane region" description="Helical" evidence="9">
    <location>
        <begin position="294"/>
        <end position="312"/>
    </location>
</feature>
<evidence type="ECO:0000256" key="6">
    <source>
        <dbReference type="ARBA" id="ARBA00022989"/>
    </source>
</evidence>
<keyword evidence="13" id="KW-1185">Reference proteome</keyword>
<dbReference type="PANTHER" id="PTHR43394:SF15">
    <property type="entry name" value="ALPHA-FACTOR-TRANSPORTING ATPASE"/>
    <property type="match status" value="1"/>
</dbReference>
<evidence type="ECO:0000256" key="1">
    <source>
        <dbReference type="ARBA" id="ARBA00004141"/>
    </source>
</evidence>
<dbReference type="FunFam" id="3.40.50.300:FF:000604">
    <property type="entry name" value="ABC transporter B family member 28"/>
    <property type="match status" value="1"/>
</dbReference>
<feature type="transmembrane region" description="Helical" evidence="9">
    <location>
        <begin position="927"/>
        <end position="946"/>
    </location>
</feature>
<dbReference type="EMBL" id="KZ680214">
    <property type="protein sequence ID" value="PTB65803.1"/>
    <property type="molecule type" value="Genomic_DNA"/>
</dbReference>
<feature type="transmembrane region" description="Helical" evidence="9">
    <location>
        <begin position="1037"/>
        <end position="1055"/>
    </location>
</feature>
<evidence type="ECO:0000256" key="3">
    <source>
        <dbReference type="ARBA" id="ARBA00022692"/>
    </source>
</evidence>
<dbReference type="RefSeq" id="XP_024749123.1">
    <property type="nucleotide sequence ID" value="XM_024897235.1"/>
</dbReference>
<keyword evidence="7 9" id="KW-0472">Membrane</keyword>
<dbReference type="Pfam" id="PF00005">
    <property type="entry name" value="ABC_tran"/>
    <property type="match status" value="2"/>
</dbReference>
<feature type="transmembrane region" description="Helical" evidence="9">
    <location>
        <begin position="184"/>
        <end position="203"/>
    </location>
</feature>
<dbReference type="InterPro" id="IPR036640">
    <property type="entry name" value="ABC1_TM_sf"/>
</dbReference>
<feature type="domain" description="ABC transmembrane type-1" evidence="11">
    <location>
        <begin position="60"/>
        <end position="351"/>
    </location>
</feature>
<dbReference type="GO" id="GO:0090374">
    <property type="term" value="P:oligopeptide export from mitochondrion"/>
    <property type="evidence" value="ECO:0007669"/>
    <property type="project" value="TreeGrafter"/>
</dbReference>
<sequence>MASKDKETAFAPVSTINSTLLLDANPSSTSQATESKSKPQRSSFKHLFSFTRWNHTASLLAALVASAAFASVKSVLSVVLGKIFDAVSDFGAGHGSGSETLSNVARWALVLLGMGAANWLATTALLLLWVIFGELQANCARKEIFESLLSKEMSWYDSLDQGISSLLVRIQTQTRELQLATSQVLGLLVTDLIVSIASLAIALSYSWKLTLVLVATLPISMVVMSLATHRLDPAIQAQKHHQETASKFATSSIKAIEIVKIFNGVDRELGQYYEATKLASNQYLVQAKCNCFQMGYVAFWVIGMFVAAFWYGTILVDQGLSPGHVITTFFATLSAFQGVEALLPHWLVLSKGMSAGSFLSSLSNKRDDEAANTERGQIRPEACVGKVDLVDVTFAYPSNPTKTVLNRSSLSFLPGQLTFIVGRSGSGKSTIGNLIAQFYNPSSGIVCLDGHPLTTLDADWVRSNVTLIQQLSVLFDNSVFNNVAISLGDPEKVSKEDVASACEFALLQSTISSLPEGIETRIGPTGIQLSGGQIQRLALARARVRDPTVLILDEVTSSLDQINRGLVIDAIREWRREKTTIIITHDIDQVEDEDYVYVMENASLVQQGLRKELDTLSSGPFATLSRLAPVEARSAIPIQMERTAHGLLSSTSRRTSAMSELSHNKTQSITNPARKRFSQYKALGAGTAVALEMRKKQIWEGSDVEGEPRKPGRFGSFCEAEKRKSSNSTDELLESPRRCSAPEPDDLFYVFGKAERREDIPGLRLAAGREPPTMDEEIIRNNGTSKPSTLLSTLGTVWPTLTASDRAIFITGIVVCIISAAATPMFSFCLSQLFGVLWLPDNRAAEAKKWALYLMATGILDGTSTAFGHYMLERTGQSWVTALRLEALKKILQQPKSWFDKEANSASRINECLDRDSEETRNIVGRFIPLFISAFGMISISVIWALTVSWKLTLVALSPLPLIAGAVKGYAVLSEKWETRCNQGATDAGALLNETFVNIRVVRALNLEKYFSAKYQKLITHVLGLGKRRAGYTCGLFGLYESMSFPMTALVFYYATVLLTRSDGVTLTQMLQVINLLLFSIGMSAGALDGMPQLTMAQATAVRLLGYVTMPIEPEEEGQGRTKISNPLPIQLRDVEFAYSQSPNAQVLRGISFDITPGSCTAVVGSSGSGKSTLISLLMGLYRPSNDTASSLTYAGVPSSALNTHHLRSHMAYVSQTPHLFPTSITENIAYGLPPSSPLRNNTHAAAKAAGIHDFIVSLPQGYATPIGEGGIALSGGQAQRLSIARALVRQPRLLVLDEPTSALDAECSGMIRGTISELVARARTTTTTTEPEGEMAIVMVTHTPEMMRICDNIVVIDGGVKVEEGSYEELMKARGSFRHLVSKGDWHGGEKS</sequence>
<feature type="transmembrane region" description="Helical" evidence="9">
    <location>
        <begin position="104"/>
        <end position="132"/>
    </location>
</feature>
<evidence type="ECO:0000256" key="5">
    <source>
        <dbReference type="ARBA" id="ARBA00022840"/>
    </source>
</evidence>